<dbReference type="SUPFAM" id="SSF52540">
    <property type="entry name" value="P-loop containing nucleoside triphosphate hydrolases"/>
    <property type="match status" value="1"/>
</dbReference>
<feature type="compositionally biased region" description="Basic and acidic residues" evidence="8">
    <location>
        <begin position="151"/>
        <end position="166"/>
    </location>
</feature>
<keyword evidence="5" id="KW-0067">ATP-binding</keyword>
<evidence type="ECO:0000259" key="9">
    <source>
        <dbReference type="Pfam" id="PF25812"/>
    </source>
</evidence>
<feature type="compositionally biased region" description="Acidic residues" evidence="8">
    <location>
        <begin position="199"/>
        <end position="213"/>
    </location>
</feature>
<evidence type="ECO:0000256" key="6">
    <source>
        <dbReference type="ARBA" id="ARBA00023242"/>
    </source>
</evidence>
<comment type="similarity">
    <text evidence="2">Belongs to the rad17/RAD24 family.</text>
</comment>
<name>A0AAN6WXJ2_9PEZI</name>
<feature type="compositionally biased region" description="Polar residues" evidence="8">
    <location>
        <begin position="819"/>
        <end position="831"/>
    </location>
</feature>
<dbReference type="InterPro" id="IPR004582">
    <property type="entry name" value="Checkpoint_prot_Rad17_Rad24"/>
</dbReference>
<feature type="compositionally biased region" description="Acidic residues" evidence="8">
    <location>
        <begin position="916"/>
        <end position="927"/>
    </location>
</feature>
<evidence type="ECO:0000256" key="7">
    <source>
        <dbReference type="ARBA" id="ARBA00023306"/>
    </source>
</evidence>
<dbReference type="Pfam" id="PF03215">
    <property type="entry name" value="Rad17"/>
    <property type="match status" value="1"/>
</dbReference>
<feature type="domain" description="Checkpoint protein RAD24-like helical bundle" evidence="9">
    <location>
        <begin position="613"/>
        <end position="712"/>
    </location>
</feature>
<sequence length="992" mass="106485">MAPAASKRRKRATVLDDSEDEFDDDYSTDQQAKKSKKNTNTSNNTSIKGTKNDNKNTIQRFLFSSPDAKRQTQPPSPHKATAAIGLEDDPSSASLTPLRKQHAATTRGTAAAAAPKPPSYLSTVSRSPSKSPIKRRTRAGRKAAAAAAASAEDKGKGAGGKKHADLRTLFSRQAQSQAAAPPKSKKEAQLVDDIISDPILEDDSIQDTDDDDVPLARSSSTQTSLAGKGAGTKQQRKGFRGAGKGSFPGSPTPQGKIAGGRFLLKSQQSPPSQPLTQSNAQPAAKPADEKDARPWSDRFAPWNLEELAVHKKKVADVRKWLEDVYGGRLRQRLLILKGHAGTGKTTTIQLLAKDLKCEVLEWRNPVNNFVGGQAYQSAAAQFEEFLGRGGKFGQLDVEGEEEKGDMPPPPLPGSTAGNISSSEKKLILIEEFPNTFVRSSTALVAFRNSLLHYLAANMPSGMMSWGRPASSEPITPIVMVISETLLTTASASADSFTAHRLLGQEIMRHPGTAVIEFNPVAPTLLAKALELIVQKEARESGRRRTPGPLVLQQLGEIGDIRSAVSSLEFLCVKGDDDADWGSKVTFTKTKRSKDTPSLTKGEQESLELISRREATLGIFHAVGKVVYNKREGPKPAAEVLPSHLAHLARPIPSQVSVDSLMDETGTDTHTFISALHENYALSCERTGPLDENSSLDYLNGCLDSLSESDLLCPSQDIFFGGGKGYGGGFIGKDSGSHILRQDEMAFQVAVRGLLFSLPYPVKRSSHPTAGGGGGGAHKMFYPTYLKLWRSKEEIAGLADLWATKLLKNEDIGPGPPPGASTQSALASSKNHGNLIFSKPPGSQFSPSKPKSSHKPQNHAPPSPLSLGNVTRNELLLERLPYMAQIARAGRSPSGMQRVKDLDRIVAFSGIGPPGASEEDGEDAEEDSGATREAANSWATDRPNEEATPRKKRGLGALLQGRSSRIDNGNGEEELQSLPLESLVISDDDIEDD</sequence>
<accession>A0AAN6WXJ2</accession>
<dbReference type="GO" id="GO:0006281">
    <property type="term" value="P:DNA repair"/>
    <property type="evidence" value="ECO:0007669"/>
    <property type="project" value="InterPro"/>
</dbReference>
<dbReference type="Gene3D" id="3.40.50.300">
    <property type="entry name" value="P-loop containing nucleotide triphosphate hydrolases"/>
    <property type="match status" value="1"/>
</dbReference>
<feature type="compositionally biased region" description="Basic and acidic residues" evidence="8">
    <location>
        <begin position="286"/>
        <end position="295"/>
    </location>
</feature>
<dbReference type="InterPro" id="IPR027417">
    <property type="entry name" value="P-loop_NTPase"/>
</dbReference>
<keyword evidence="4" id="KW-0227">DNA damage</keyword>
<dbReference type="AlphaFoldDB" id="A0AAN6WXJ2"/>
<reference evidence="10" key="2">
    <citation type="submission" date="2023-05" db="EMBL/GenBank/DDBJ databases">
        <authorList>
            <consortium name="Lawrence Berkeley National Laboratory"/>
            <person name="Steindorff A."/>
            <person name="Hensen N."/>
            <person name="Bonometti L."/>
            <person name="Westerberg I."/>
            <person name="Brannstrom I.O."/>
            <person name="Guillou S."/>
            <person name="Cros-Aarteil S."/>
            <person name="Calhoun S."/>
            <person name="Haridas S."/>
            <person name="Kuo A."/>
            <person name="Mondo S."/>
            <person name="Pangilinan J."/>
            <person name="Riley R."/>
            <person name="Labutti K."/>
            <person name="Andreopoulos B."/>
            <person name="Lipzen A."/>
            <person name="Chen C."/>
            <person name="Yanf M."/>
            <person name="Daum C."/>
            <person name="Ng V."/>
            <person name="Clum A."/>
            <person name="Ohm R."/>
            <person name="Martin F."/>
            <person name="Silar P."/>
            <person name="Natvig D."/>
            <person name="Lalanne C."/>
            <person name="Gautier V."/>
            <person name="Ament-Velasquez S.L."/>
            <person name="Kruys A."/>
            <person name="Hutchinson M.I."/>
            <person name="Powell A.J."/>
            <person name="Barry K."/>
            <person name="Miller A.N."/>
            <person name="Grigoriev I.V."/>
            <person name="Debuchy R."/>
            <person name="Gladieux P."/>
            <person name="Thoren M.H."/>
            <person name="Johannesson H."/>
        </authorList>
    </citation>
    <scope>NUCLEOTIDE SEQUENCE</scope>
    <source>
        <strain evidence="10">PSN309</strain>
    </source>
</reference>
<dbReference type="GO" id="GO:0003689">
    <property type="term" value="F:DNA clamp loader activity"/>
    <property type="evidence" value="ECO:0007669"/>
    <property type="project" value="TreeGrafter"/>
</dbReference>
<feature type="compositionally biased region" description="Basic residues" evidence="8">
    <location>
        <begin position="132"/>
        <end position="141"/>
    </location>
</feature>
<dbReference type="GO" id="GO:0000077">
    <property type="term" value="P:DNA damage checkpoint signaling"/>
    <property type="evidence" value="ECO:0007669"/>
    <property type="project" value="TreeGrafter"/>
</dbReference>
<dbReference type="Pfam" id="PF25812">
    <property type="entry name" value="RAD24_helical"/>
    <property type="match status" value="1"/>
</dbReference>
<dbReference type="GO" id="GO:0005524">
    <property type="term" value="F:ATP binding"/>
    <property type="evidence" value="ECO:0007669"/>
    <property type="project" value="UniProtKB-KW"/>
</dbReference>
<evidence type="ECO:0000256" key="3">
    <source>
        <dbReference type="ARBA" id="ARBA00022741"/>
    </source>
</evidence>
<keyword evidence="3" id="KW-0547">Nucleotide-binding</keyword>
<feature type="compositionally biased region" description="Low complexity" evidence="8">
    <location>
        <begin position="103"/>
        <end position="114"/>
    </location>
</feature>
<feature type="compositionally biased region" description="Low complexity" evidence="8">
    <location>
        <begin position="837"/>
        <end position="849"/>
    </location>
</feature>
<evidence type="ECO:0000313" key="11">
    <source>
        <dbReference type="Proteomes" id="UP001302126"/>
    </source>
</evidence>
<evidence type="ECO:0000256" key="2">
    <source>
        <dbReference type="ARBA" id="ARBA00006168"/>
    </source>
</evidence>
<feature type="region of interest" description="Disordered" evidence="8">
    <location>
        <begin position="811"/>
        <end position="867"/>
    </location>
</feature>
<feature type="region of interest" description="Disordered" evidence="8">
    <location>
        <begin position="907"/>
        <end position="992"/>
    </location>
</feature>
<organism evidence="10 11">
    <name type="scientific">Podospora australis</name>
    <dbReference type="NCBI Taxonomy" id="1536484"/>
    <lineage>
        <taxon>Eukaryota</taxon>
        <taxon>Fungi</taxon>
        <taxon>Dikarya</taxon>
        <taxon>Ascomycota</taxon>
        <taxon>Pezizomycotina</taxon>
        <taxon>Sordariomycetes</taxon>
        <taxon>Sordariomycetidae</taxon>
        <taxon>Sordariales</taxon>
        <taxon>Podosporaceae</taxon>
        <taxon>Podospora</taxon>
    </lineage>
</organism>
<proteinExistence type="inferred from homology"/>
<evidence type="ECO:0000313" key="10">
    <source>
        <dbReference type="EMBL" id="KAK4187977.1"/>
    </source>
</evidence>
<dbReference type="Proteomes" id="UP001302126">
    <property type="component" value="Unassembled WGS sequence"/>
</dbReference>
<dbReference type="PANTHER" id="PTHR12172">
    <property type="entry name" value="CELL CYCLE CHECKPOINT PROTEIN RAD17"/>
    <property type="match status" value="1"/>
</dbReference>
<gene>
    <name evidence="10" type="ORF">QBC35DRAFT_409328</name>
</gene>
<feature type="compositionally biased region" description="Acidic residues" evidence="8">
    <location>
        <begin position="16"/>
        <end position="27"/>
    </location>
</feature>
<dbReference type="PANTHER" id="PTHR12172:SF0">
    <property type="entry name" value="CELL CYCLE CHECKPOINT PROTEIN RAD17"/>
    <property type="match status" value="1"/>
</dbReference>
<dbReference type="EMBL" id="MU864394">
    <property type="protein sequence ID" value="KAK4187977.1"/>
    <property type="molecule type" value="Genomic_DNA"/>
</dbReference>
<evidence type="ECO:0000256" key="5">
    <source>
        <dbReference type="ARBA" id="ARBA00022840"/>
    </source>
</evidence>
<dbReference type="InterPro" id="IPR057927">
    <property type="entry name" value="RAD24-like_helical"/>
</dbReference>
<feature type="compositionally biased region" description="Low complexity" evidence="8">
    <location>
        <begin position="38"/>
        <end position="49"/>
    </location>
</feature>
<evidence type="ECO:0000256" key="8">
    <source>
        <dbReference type="SAM" id="MobiDB-lite"/>
    </source>
</evidence>
<dbReference type="GO" id="GO:0005634">
    <property type="term" value="C:nucleus"/>
    <property type="evidence" value="ECO:0007669"/>
    <property type="project" value="UniProtKB-SubCell"/>
</dbReference>
<evidence type="ECO:0000256" key="4">
    <source>
        <dbReference type="ARBA" id="ARBA00022763"/>
    </source>
</evidence>
<dbReference type="GO" id="GO:0003682">
    <property type="term" value="F:chromatin binding"/>
    <property type="evidence" value="ECO:0007669"/>
    <property type="project" value="TreeGrafter"/>
</dbReference>
<comment type="caution">
    <text evidence="10">The sequence shown here is derived from an EMBL/GenBank/DDBJ whole genome shotgun (WGS) entry which is preliminary data.</text>
</comment>
<feature type="compositionally biased region" description="Basic residues" evidence="8">
    <location>
        <begin position="1"/>
        <end position="12"/>
    </location>
</feature>
<evidence type="ECO:0000256" key="1">
    <source>
        <dbReference type="ARBA" id="ARBA00004123"/>
    </source>
</evidence>
<dbReference type="GO" id="GO:0033314">
    <property type="term" value="P:mitotic DNA replication checkpoint signaling"/>
    <property type="evidence" value="ECO:0007669"/>
    <property type="project" value="TreeGrafter"/>
</dbReference>
<keyword evidence="11" id="KW-1185">Reference proteome</keyword>
<comment type="subcellular location">
    <subcellularLocation>
        <location evidence="1">Nucleus</location>
    </subcellularLocation>
</comment>
<keyword evidence="6" id="KW-0539">Nucleus</keyword>
<protein>
    <submittedName>
        <fullName evidence="10">Rad17 cell cycle checkpoint protein-domain-containing protein</fullName>
    </submittedName>
</protein>
<reference evidence="10" key="1">
    <citation type="journal article" date="2023" name="Mol. Phylogenet. Evol.">
        <title>Genome-scale phylogeny and comparative genomics of the fungal order Sordariales.</title>
        <authorList>
            <person name="Hensen N."/>
            <person name="Bonometti L."/>
            <person name="Westerberg I."/>
            <person name="Brannstrom I.O."/>
            <person name="Guillou S."/>
            <person name="Cros-Aarteil S."/>
            <person name="Calhoun S."/>
            <person name="Haridas S."/>
            <person name="Kuo A."/>
            <person name="Mondo S."/>
            <person name="Pangilinan J."/>
            <person name="Riley R."/>
            <person name="LaButti K."/>
            <person name="Andreopoulos B."/>
            <person name="Lipzen A."/>
            <person name="Chen C."/>
            <person name="Yan M."/>
            <person name="Daum C."/>
            <person name="Ng V."/>
            <person name="Clum A."/>
            <person name="Steindorff A."/>
            <person name="Ohm R.A."/>
            <person name="Martin F."/>
            <person name="Silar P."/>
            <person name="Natvig D.O."/>
            <person name="Lalanne C."/>
            <person name="Gautier V."/>
            <person name="Ament-Velasquez S.L."/>
            <person name="Kruys A."/>
            <person name="Hutchinson M.I."/>
            <person name="Powell A.J."/>
            <person name="Barry K."/>
            <person name="Miller A.N."/>
            <person name="Grigoriev I.V."/>
            <person name="Debuchy R."/>
            <person name="Gladieux P."/>
            <person name="Hiltunen Thoren M."/>
            <person name="Johannesson H."/>
        </authorList>
    </citation>
    <scope>NUCLEOTIDE SEQUENCE</scope>
    <source>
        <strain evidence="10">PSN309</strain>
    </source>
</reference>
<feature type="region of interest" description="Disordered" evidence="8">
    <location>
        <begin position="1"/>
        <end position="295"/>
    </location>
</feature>
<keyword evidence="7" id="KW-0131">Cell cycle</keyword>
<feature type="compositionally biased region" description="Low complexity" evidence="8">
    <location>
        <begin position="173"/>
        <end position="182"/>
    </location>
</feature>